<dbReference type="PROSITE" id="PS51900">
    <property type="entry name" value="CB"/>
    <property type="match status" value="1"/>
</dbReference>
<dbReference type="PANTHER" id="PTHR30349:SF41">
    <property type="entry name" value="INTEGRASE_RECOMBINASE PROTEIN MJ0367-RELATED"/>
    <property type="match status" value="1"/>
</dbReference>
<dbReference type="InterPro" id="IPR013762">
    <property type="entry name" value="Integrase-like_cat_sf"/>
</dbReference>
<dbReference type="EMBL" id="MT143883">
    <property type="protein sequence ID" value="QJB04480.1"/>
    <property type="molecule type" value="Genomic_DNA"/>
</dbReference>
<dbReference type="InterPro" id="IPR011010">
    <property type="entry name" value="DNA_brk_join_enz"/>
</dbReference>
<gene>
    <name evidence="5" type="ORF">MM171A00097_0080</name>
    <name evidence="6" type="ORF">MM171B00243_0034</name>
</gene>
<dbReference type="PROSITE" id="PS51898">
    <property type="entry name" value="TYR_RECOMBINASE"/>
    <property type="match status" value="1"/>
</dbReference>
<dbReference type="Gene3D" id="1.10.443.10">
    <property type="entry name" value="Intergrase catalytic core"/>
    <property type="match status" value="1"/>
</dbReference>
<keyword evidence="1" id="KW-0238">DNA-binding</keyword>
<evidence type="ECO:0000313" key="6">
    <source>
        <dbReference type="EMBL" id="QJB04480.1"/>
    </source>
</evidence>
<protein>
    <submittedName>
        <fullName evidence="5">Putative site-specific tyrosine recombinase</fullName>
    </submittedName>
</protein>
<keyword evidence="2" id="KW-0233">DNA recombination</keyword>
<proteinExistence type="predicted"/>
<reference evidence="5" key="1">
    <citation type="submission" date="2020-03" db="EMBL/GenBank/DDBJ databases">
        <title>The deep terrestrial virosphere.</title>
        <authorList>
            <person name="Holmfeldt K."/>
            <person name="Nilsson E."/>
            <person name="Simone D."/>
            <person name="Lopez-Fernandez M."/>
            <person name="Wu X."/>
            <person name="de Brujin I."/>
            <person name="Lundin D."/>
            <person name="Andersson A."/>
            <person name="Bertilsson S."/>
            <person name="Dopson M."/>
        </authorList>
    </citation>
    <scope>NUCLEOTIDE SEQUENCE</scope>
    <source>
        <strain evidence="5">MM171A00097</strain>
        <strain evidence="6">MM171B00243</strain>
    </source>
</reference>
<dbReference type="SUPFAM" id="SSF56349">
    <property type="entry name" value="DNA breaking-rejoining enzymes"/>
    <property type="match status" value="1"/>
</dbReference>
<dbReference type="InterPro" id="IPR050090">
    <property type="entry name" value="Tyrosine_recombinase_XerCD"/>
</dbReference>
<feature type="domain" description="Core-binding (CB)" evidence="4">
    <location>
        <begin position="1"/>
        <end position="75"/>
    </location>
</feature>
<dbReference type="GO" id="GO:0006310">
    <property type="term" value="P:DNA recombination"/>
    <property type="evidence" value="ECO:0007669"/>
    <property type="project" value="UniProtKB-KW"/>
</dbReference>
<organism evidence="5">
    <name type="scientific">viral metagenome</name>
    <dbReference type="NCBI Taxonomy" id="1070528"/>
    <lineage>
        <taxon>unclassified sequences</taxon>
        <taxon>metagenomes</taxon>
        <taxon>organismal metagenomes</taxon>
    </lineage>
</organism>
<accession>A0A6H1Z6B3</accession>
<dbReference type="Pfam" id="PF00589">
    <property type="entry name" value="Phage_integrase"/>
    <property type="match status" value="1"/>
</dbReference>
<feature type="domain" description="Tyr recombinase" evidence="3">
    <location>
        <begin position="96"/>
        <end position="267"/>
    </location>
</feature>
<evidence type="ECO:0000313" key="5">
    <source>
        <dbReference type="EMBL" id="QJA43433.1"/>
    </source>
</evidence>
<dbReference type="CDD" id="cd00397">
    <property type="entry name" value="DNA_BRE_C"/>
    <property type="match status" value="1"/>
</dbReference>
<evidence type="ECO:0000256" key="1">
    <source>
        <dbReference type="ARBA" id="ARBA00023125"/>
    </source>
</evidence>
<dbReference type="EMBL" id="MT143710">
    <property type="protein sequence ID" value="QJA43433.1"/>
    <property type="molecule type" value="Genomic_DNA"/>
</dbReference>
<dbReference type="PANTHER" id="PTHR30349">
    <property type="entry name" value="PHAGE INTEGRASE-RELATED"/>
    <property type="match status" value="1"/>
</dbReference>
<sequence>MLTSEAVAEFMASRSGLRPRTQGEYRRRLALFERAFPVLPETSPPVQSWINSFKLAPETVHTRFATIRAFYRQIHLWHPDVPDPMPLVRGPRVPPKPMRTFSDQELHRLFSLLLSPRDRALITLFLDSGPRAGECANLTSEDVLPGYAVLRGKTGARIVPISDITYRLLDALRPKLPPDGHHHLFVGERGPLTYQGIYKTIRRLCKQAGITGKRSSPHTFRHTFGTEYAAMDEMDPKVLQDILGHKQFATTIRYIQNNPRRMSKNHARCTPLHTLAVAAQGSLFREELVNEAEEIVAREVQR</sequence>
<dbReference type="InterPro" id="IPR044068">
    <property type="entry name" value="CB"/>
</dbReference>
<dbReference type="AlphaFoldDB" id="A0A6H1Z6B3"/>
<dbReference type="InterPro" id="IPR002104">
    <property type="entry name" value="Integrase_catalytic"/>
</dbReference>
<dbReference type="GO" id="GO:0003677">
    <property type="term" value="F:DNA binding"/>
    <property type="evidence" value="ECO:0007669"/>
    <property type="project" value="UniProtKB-KW"/>
</dbReference>
<dbReference type="GO" id="GO:0015074">
    <property type="term" value="P:DNA integration"/>
    <property type="evidence" value="ECO:0007669"/>
    <property type="project" value="InterPro"/>
</dbReference>
<name>A0A6H1Z6B3_9ZZZZ</name>
<evidence type="ECO:0000259" key="4">
    <source>
        <dbReference type="PROSITE" id="PS51900"/>
    </source>
</evidence>
<evidence type="ECO:0000256" key="2">
    <source>
        <dbReference type="ARBA" id="ARBA00023172"/>
    </source>
</evidence>
<evidence type="ECO:0000259" key="3">
    <source>
        <dbReference type="PROSITE" id="PS51898"/>
    </source>
</evidence>